<dbReference type="InterPro" id="IPR011256">
    <property type="entry name" value="Reg_factor_effector_dom_sf"/>
</dbReference>
<dbReference type="PANTHER" id="PTHR11220:SF1">
    <property type="entry name" value="HEME-BINDING PROTEIN 2"/>
    <property type="match status" value="1"/>
</dbReference>
<feature type="region of interest" description="Disordered" evidence="1">
    <location>
        <begin position="76"/>
        <end position="110"/>
    </location>
</feature>
<dbReference type="Proteomes" id="UP000289691">
    <property type="component" value="Unassembled WGS sequence"/>
</dbReference>
<dbReference type="EMBL" id="RDFA01000005">
    <property type="protein sequence ID" value="RXK47808.1"/>
    <property type="molecule type" value="Genomic_DNA"/>
</dbReference>
<gene>
    <name evidence="2" type="ORF">EAF64_14250</name>
</gene>
<name>A0A498KSX1_9EURY</name>
<dbReference type="SUPFAM" id="SSF55136">
    <property type="entry name" value="Probable bacterial effector-binding domain"/>
    <property type="match status" value="2"/>
</dbReference>
<dbReference type="InterPro" id="IPR006917">
    <property type="entry name" value="SOUL_heme-bd"/>
</dbReference>
<reference evidence="2 3" key="1">
    <citation type="submission" date="2019-01" db="EMBL/GenBank/DDBJ databases">
        <title>Halorientalis sp. F13-25 a new haloarchaeum isolated from hypersaline water.</title>
        <authorList>
            <person name="Ana D.-V."/>
            <person name="Cristina S.-P."/>
            <person name="Antonio V."/>
        </authorList>
    </citation>
    <scope>NUCLEOTIDE SEQUENCE [LARGE SCALE GENOMIC DNA]</scope>
    <source>
        <strain evidence="2 3">F13-25</strain>
    </source>
</reference>
<organism evidence="2 3">
    <name type="scientific">Halorientalis pallida</name>
    <dbReference type="NCBI Taxonomy" id="2479928"/>
    <lineage>
        <taxon>Archaea</taxon>
        <taxon>Methanobacteriati</taxon>
        <taxon>Methanobacteriota</taxon>
        <taxon>Stenosarchaea group</taxon>
        <taxon>Halobacteria</taxon>
        <taxon>Halobacteriales</taxon>
        <taxon>Haloarculaceae</taxon>
        <taxon>Halorientalis</taxon>
    </lineage>
</organism>
<dbReference type="AlphaFoldDB" id="A0A498KSX1"/>
<feature type="compositionally biased region" description="Acidic residues" evidence="1">
    <location>
        <begin position="88"/>
        <end position="102"/>
    </location>
</feature>
<proteinExistence type="predicted"/>
<dbReference type="OrthoDB" id="141612at2157"/>
<dbReference type="Gene3D" id="3.20.80.10">
    <property type="entry name" value="Regulatory factor, effector binding domain"/>
    <property type="match status" value="2"/>
</dbReference>
<accession>A0A498KSX1</accession>
<dbReference type="Pfam" id="PF04832">
    <property type="entry name" value="SOUL"/>
    <property type="match status" value="1"/>
</dbReference>
<evidence type="ECO:0000256" key="1">
    <source>
        <dbReference type="SAM" id="MobiDB-lite"/>
    </source>
</evidence>
<comment type="caution">
    <text evidence="2">The sequence shown here is derived from an EMBL/GenBank/DDBJ whole genome shotgun (WGS) entry which is preliminary data.</text>
</comment>
<dbReference type="PANTHER" id="PTHR11220">
    <property type="entry name" value="HEME-BINDING PROTEIN-RELATED"/>
    <property type="match status" value="1"/>
</dbReference>
<keyword evidence="3" id="KW-1185">Reference proteome</keyword>
<dbReference type="RefSeq" id="WP_129069660.1">
    <property type="nucleotide sequence ID" value="NZ_RDFA01000005.1"/>
</dbReference>
<evidence type="ECO:0000313" key="3">
    <source>
        <dbReference type="Proteomes" id="UP000289691"/>
    </source>
</evidence>
<protein>
    <submittedName>
        <fullName evidence="2">Heme-binding protein</fullName>
    </submittedName>
</protein>
<sequence length="239" mass="26004">MGASLAGIGLAAATIWTAADLVKNRVTERVPYRTVERIDGVELRRYPETVRVRTAATDQHEAFFRLFEYIDSPNHGGMSLSTTAPVETDTDAEDPGDPEDAGASETNESISMTTPVETTQEGGVTMSSFPAECTPETAPKPTNDAVDLVDDPPRTLAALGFSWWTPSVRVTLKEQTTRETLAADNIETTGETRLHRYDSPFRSPWLRTNEGVVEVDSVSGRRALGYGEKAPARSARATQ</sequence>
<evidence type="ECO:0000313" key="2">
    <source>
        <dbReference type="EMBL" id="RXK47808.1"/>
    </source>
</evidence>